<reference evidence="2 3" key="1">
    <citation type="submission" date="2019-07" db="EMBL/GenBank/DDBJ databases">
        <title>Whole genome shotgun sequence of Pseudonocardia asaccharolytica NBRC 16224.</title>
        <authorList>
            <person name="Hosoyama A."/>
            <person name="Uohara A."/>
            <person name="Ohji S."/>
            <person name="Ichikawa N."/>
        </authorList>
    </citation>
    <scope>NUCLEOTIDE SEQUENCE [LARGE SCALE GENOMIC DNA]</scope>
    <source>
        <strain evidence="2 3">NBRC 16224</strain>
    </source>
</reference>
<comment type="caution">
    <text evidence="2">The sequence shown here is derived from an EMBL/GenBank/DDBJ whole genome shotgun (WGS) entry which is preliminary data.</text>
</comment>
<organism evidence="2 3">
    <name type="scientific">Pseudonocardia asaccharolytica DSM 44247 = NBRC 16224</name>
    <dbReference type="NCBI Taxonomy" id="1123024"/>
    <lineage>
        <taxon>Bacteria</taxon>
        <taxon>Bacillati</taxon>
        <taxon>Actinomycetota</taxon>
        <taxon>Actinomycetes</taxon>
        <taxon>Pseudonocardiales</taxon>
        <taxon>Pseudonocardiaceae</taxon>
        <taxon>Pseudonocardia</taxon>
    </lineage>
</organism>
<evidence type="ECO:0000313" key="3">
    <source>
        <dbReference type="Proteomes" id="UP000321328"/>
    </source>
</evidence>
<proteinExistence type="predicted"/>
<evidence type="ECO:0000256" key="1">
    <source>
        <dbReference type="SAM" id="MobiDB-lite"/>
    </source>
</evidence>
<keyword evidence="3" id="KW-1185">Reference proteome</keyword>
<dbReference type="Proteomes" id="UP000321328">
    <property type="component" value="Unassembled WGS sequence"/>
</dbReference>
<feature type="compositionally biased region" description="Basic residues" evidence="1">
    <location>
        <begin position="118"/>
        <end position="127"/>
    </location>
</feature>
<dbReference type="RefSeq" id="WP_051232446.1">
    <property type="nucleotide sequence ID" value="NZ_AUII01000004.1"/>
</dbReference>
<gene>
    <name evidence="2" type="ORF">PA7_10080</name>
</gene>
<dbReference type="AlphaFoldDB" id="A0A511CX79"/>
<evidence type="ECO:0000313" key="2">
    <source>
        <dbReference type="EMBL" id="GEL17171.1"/>
    </source>
</evidence>
<dbReference type="OrthoDB" id="5244810at2"/>
<name>A0A511CX79_9PSEU</name>
<feature type="compositionally biased region" description="Low complexity" evidence="1">
    <location>
        <begin position="97"/>
        <end position="117"/>
    </location>
</feature>
<dbReference type="EMBL" id="BJVI01000006">
    <property type="protein sequence ID" value="GEL17171.1"/>
    <property type="molecule type" value="Genomic_DNA"/>
</dbReference>
<sequence length="127" mass="12589">MSSGTGAPGCDHGGLAEDLRAAALQLLDRLQPAVERLRAAGAVGSGGPTDTPASCAACPVCALITALRGERPELAGRIAEHTAGLLAVLRAALVEGAGSSDGSSGRPASESAPSSARRVQHITVRRG</sequence>
<protein>
    <submittedName>
        <fullName evidence="2">Uncharacterized protein</fullName>
    </submittedName>
</protein>
<accession>A0A511CX79</accession>
<feature type="region of interest" description="Disordered" evidence="1">
    <location>
        <begin position="97"/>
        <end position="127"/>
    </location>
</feature>
<dbReference type="STRING" id="1123024.GCA_000423625_01342"/>